<dbReference type="Gene3D" id="1.10.1080.10">
    <property type="entry name" value="Glutathione Synthetase, Chain A, domain 3"/>
    <property type="match status" value="1"/>
</dbReference>
<gene>
    <name evidence="1" type="ORF">BC936DRAFT_140784</name>
</gene>
<evidence type="ECO:0000313" key="1">
    <source>
        <dbReference type="EMBL" id="RUO98197.1"/>
    </source>
</evidence>
<dbReference type="Gene3D" id="3.30.470.20">
    <property type="entry name" value="ATP-grasp fold, B domain"/>
    <property type="match status" value="1"/>
</dbReference>
<evidence type="ECO:0000313" key="2">
    <source>
        <dbReference type="Proteomes" id="UP000268093"/>
    </source>
</evidence>
<name>A0A433A6B4_9FUNG</name>
<reference evidence="1 2" key="1">
    <citation type="journal article" date="2018" name="New Phytol.">
        <title>Phylogenomics of Endogonaceae and evolution of mycorrhizas within Mucoromycota.</title>
        <authorList>
            <person name="Chang Y."/>
            <person name="Desiro A."/>
            <person name="Na H."/>
            <person name="Sandor L."/>
            <person name="Lipzen A."/>
            <person name="Clum A."/>
            <person name="Barry K."/>
            <person name="Grigoriev I.V."/>
            <person name="Martin F.M."/>
            <person name="Stajich J.E."/>
            <person name="Smith M.E."/>
            <person name="Bonito G."/>
            <person name="Spatafora J.W."/>
        </authorList>
    </citation>
    <scope>NUCLEOTIDE SEQUENCE [LARGE SCALE GENOMIC DNA]</scope>
    <source>
        <strain evidence="1 2">GMNB39</strain>
    </source>
</reference>
<keyword evidence="2" id="KW-1185">Reference proteome</keyword>
<dbReference type="PANTHER" id="PTHR11130">
    <property type="entry name" value="GLUTATHIONE SYNTHETASE"/>
    <property type="match status" value="1"/>
</dbReference>
<dbReference type="AlphaFoldDB" id="A0A433A6B4"/>
<dbReference type="SUPFAM" id="SSF56059">
    <property type="entry name" value="Glutathione synthetase ATP-binding domain-like"/>
    <property type="match status" value="1"/>
</dbReference>
<dbReference type="OrthoDB" id="2020073at2759"/>
<dbReference type="PANTHER" id="PTHR11130:SF0">
    <property type="entry name" value="GLUTATHIONE SYNTHETASE"/>
    <property type="match status" value="1"/>
</dbReference>
<accession>A0A433A6B4</accession>
<dbReference type="GO" id="GO:0043295">
    <property type="term" value="F:glutathione binding"/>
    <property type="evidence" value="ECO:0007669"/>
    <property type="project" value="TreeGrafter"/>
</dbReference>
<protein>
    <submittedName>
        <fullName evidence="1">Uncharacterized protein</fullName>
    </submittedName>
</protein>
<dbReference type="GO" id="GO:0004363">
    <property type="term" value="F:glutathione synthase activity"/>
    <property type="evidence" value="ECO:0007669"/>
    <property type="project" value="InterPro"/>
</dbReference>
<dbReference type="EMBL" id="RBNI01017892">
    <property type="protein sequence ID" value="RUO98197.1"/>
    <property type="molecule type" value="Genomic_DNA"/>
</dbReference>
<dbReference type="Pfam" id="PF03917">
    <property type="entry name" value="GSH_synth_ATP"/>
    <property type="match status" value="1"/>
</dbReference>
<dbReference type="Proteomes" id="UP000268093">
    <property type="component" value="Unassembled WGS sequence"/>
</dbReference>
<comment type="caution">
    <text evidence="1">The sequence shown here is derived from an EMBL/GenBank/DDBJ whole genome shotgun (WGS) entry which is preliminary data.</text>
</comment>
<sequence length="212" mass="23788">MVAPYPPILTASQQTTLRDLAIDWSLAQGLVVHPTVEKQAHFENNAAAERLQSTCNELIHKMSEDEAFMTEVMAESCVTVGQARGKLNWCLSQSDDFVGHLYDIYLTVKREGIVQVRPSHLLSHLSFAIVSHRPFSQSLSLGLHRCDYLLHVPLGGDRATTEPIIQQVEFNTIASSFGSLSALTGNLHHCRRHPYRLLVWQFDYGLLVLLKP</sequence>
<dbReference type="GO" id="GO:0005829">
    <property type="term" value="C:cytosol"/>
    <property type="evidence" value="ECO:0007669"/>
    <property type="project" value="TreeGrafter"/>
</dbReference>
<dbReference type="InterPro" id="IPR014042">
    <property type="entry name" value="Glutathione_synthase_a-hlx"/>
</dbReference>
<proteinExistence type="predicted"/>
<dbReference type="InterPro" id="IPR005615">
    <property type="entry name" value="Glutathione_synthase"/>
</dbReference>
<dbReference type="GO" id="GO:0005524">
    <property type="term" value="F:ATP binding"/>
    <property type="evidence" value="ECO:0007669"/>
    <property type="project" value="InterPro"/>
</dbReference>
<organism evidence="1 2">
    <name type="scientific">Jimgerdemannia flammicorona</name>
    <dbReference type="NCBI Taxonomy" id="994334"/>
    <lineage>
        <taxon>Eukaryota</taxon>
        <taxon>Fungi</taxon>
        <taxon>Fungi incertae sedis</taxon>
        <taxon>Mucoromycota</taxon>
        <taxon>Mucoromycotina</taxon>
        <taxon>Endogonomycetes</taxon>
        <taxon>Endogonales</taxon>
        <taxon>Endogonaceae</taxon>
        <taxon>Jimgerdemannia</taxon>
    </lineage>
</organism>